<dbReference type="EMBL" id="JH711579">
    <property type="protein sequence ID" value="EIW80582.1"/>
    <property type="molecule type" value="Genomic_DNA"/>
</dbReference>
<organism evidence="3 4">
    <name type="scientific">Coniophora puteana (strain RWD-64-598)</name>
    <name type="common">Brown rot fungus</name>
    <dbReference type="NCBI Taxonomy" id="741705"/>
    <lineage>
        <taxon>Eukaryota</taxon>
        <taxon>Fungi</taxon>
        <taxon>Dikarya</taxon>
        <taxon>Basidiomycota</taxon>
        <taxon>Agaricomycotina</taxon>
        <taxon>Agaricomycetes</taxon>
        <taxon>Agaricomycetidae</taxon>
        <taxon>Boletales</taxon>
        <taxon>Coniophorineae</taxon>
        <taxon>Coniophoraceae</taxon>
        <taxon>Coniophora</taxon>
    </lineage>
</organism>
<feature type="coiled-coil region" evidence="1">
    <location>
        <begin position="82"/>
        <end position="148"/>
    </location>
</feature>
<evidence type="ECO:0000313" key="4">
    <source>
        <dbReference type="Proteomes" id="UP000053558"/>
    </source>
</evidence>
<reference evidence="4" key="1">
    <citation type="journal article" date="2012" name="Science">
        <title>The Paleozoic origin of enzymatic lignin decomposition reconstructed from 31 fungal genomes.</title>
        <authorList>
            <person name="Floudas D."/>
            <person name="Binder M."/>
            <person name="Riley R."/>
            <person name="Barry K."/>
            <person name="Blanchette R.A."/>
            <person name="Henrissat B."/>
            <person name="Martinez A.T."/>
            <person name="Otillar R."/>
            <person name="Spatafora J.W."/>
            <person name="Yadav J.S."/>
            <person name="Aerts A."/>
            <person name="Benoit I."/>
            <person name="Boyd A."/>
            <person name="Carlson A."/>
            <person name="Copeland A."/>
            <person name="Coutinho P.M."/>
            <person name="de Vries R.P."/>
            <person name="Ferreira P."/>
            <person name="Findley K."/>
            <person name="Foster B."/>
            <person name="Gaskell J."/>
            <person name="Glotzer D."/>
            <person name="Gorecki P."/>
            <person name="Heitman J."/>
            <person name="Hesse C."/>
            <person name="Hori C."/>
            <person name="Igarashi K."/>
            <person name="Jurgens J.A."/>
            <person name="Kallen N."/>
            <person name="Kersten P."/>
            <person name="Kohler A."/>
            <person name="Kuees U."/>
            <person name="Kumar T.K.A."/>
            <person name="Kuo A."/>
            <person name="LaButti K."/>
            <person name="Larrondo L.F."/>
            <person name="Lindquist E."/>
            <person name="Ling A."/>
            <person name="Lombard V."/>
            <person name="Lucas S."/>
            <person name="Lundell T."/>
            <person name="Martin R."/>
            <person name="McLaughlin D.J."/>
            <person name="Morgenstern I."/>
            <person name="Morin E."/>
            <person name="Murat C."/>
            <person name="Nagy L.G."/>
            <person name="Nolan M."/>
            <person name="Ohm R.A."/>
            <person name="Patyshakuliyeva A."/>
            <person name="Rokas A."/>
            <person name="Ruiz-Duenas F.J."/>
            <person name="Sabat G."/>
            <person name="Salamov A."/>
            <person name="Samejima M."/>
            <person name="Schmutz J."/>
            <person name="Slot J.C."/>
            <person name="St John F."/>
            <person name="Stenlid J."/>
            <person name="Sun H."/>
            <person name="Sun S."/>
            <person name="Syed K."/>
            <person name="Tsang A."/>
            <person name="Wiebenga A."/>
            <person name="Young D."/>
            <person name="Pisabarro A."/>
            <person name="Eastwood D.C."/>
            <person name="Martin F."/>
            <person name="Cullen D."/>
            <person name="Grigoriev I.V."/>
            <person name="Hibbett D.S."/>
        </authorList>
    </citation>
    <scope>NUCLEOTIDE SEQUENCE [LARGE SCALE GENOMIC DNA]</scope>
    <source>
        <strain evidence="4">RWD-64-598 SS2</strain>
    </source>
</reference>
<evidence type="ECO:0000313" key="3">
    <source>
        <dbReference type="EMBL" id="EIW80582.1"/>
    </source>
</evidence>
<keyword evidence="4" id="KW-1185">Reference proteome</keyword>
<sequence>MMTAITEFLKSGSEGASAGPNQSGDVNPRSDAHEDTSTQGQEQVQRKTQYISWVHRLRGENGRLLKKNGRLFEENSKLWDVREQLEADLANERGKNKALSVDVKETKTSLQKAHAHIHVLKSDANRRAQEHEAKLAELATTKKKFDELSSLLDSRTSELRGAQSFLSTADAVTGTHIIDSLKRFNNDIMQAAAYLSEEVLVQFRFDDRSERVISEDRRLALQSSAKVIGPKLASYLLAKNHKDDPILIQIALQSFLATKFHLIMTSWAAGKGTINSFLNAIYERVRATEVQAVSAKWKALTRANLPQPDDAQRIESIVDMVIGGLCHIILAAKCTASIGDIKSTLKARFAHRVALMAKMALEISKNIAEDVTSCEYEVFAIQSGCAFKAEEMDDAYGDSQPRHRTAPPVVLCPTDLGIMQRTKVGDAKDSRRDTKMLLKPKVALESVIEVMG</sequence>
<gene>
    <name evidence="3" type="ORF">CONPUDRAFT_125398</name>
</gene>
<protein>
    <submittedName>
        <fullName evidence="3">Uncharacterized protein</fullName>
    </submittedName>
</protein>
<dbReference type="KEGG" id="cput:CONPUDRAFT_125398"/>
<dbReference type="AlphaFoldDB" id="A0A5M3MN25"/>
<name>A0A5M3MN25_CONPW</name>
<dbReference type="OrthoDB" id="3222645at2759"/>
<accession>A0A5M3MN25</accession>
<dbReference type="GeneID" id="19199895"/>
<proteinExistence type="predicted"/>
<dbReference type="RefSeq" id="XP_007769503.1">
    <property type="nucleotide sequence ID" value="XM_007771313.1"/>
</dbReference>
<evidence type="ECO:0000256" key="2">
    <source>
        <dbReference type="SAM" id="MobiDB-lite"/>
    </source>
</evidence>
<evidence type="ECO:0000256" key="1">
    <source>
        <dbReference type="SAM" id="Coils"/>
    </source>
</evidence>
<feature type="compositionally biased region" description="Polar residues" evidence="2">
    <location>
        <begin position="37"/>
        <end position="47"/>
    </location>
</feature>
<comment type="caution">
    <text evidence="3">The sequence shown here is derived from an EMBL/GenBank/DDBJ whole genome shotgun (WGS) entry which is preliminary data.</text>
</comment>
<dbReference type="Proteomes" id="UP000053558">
    <property type="component" value="Unassembled WGS sequence"/>
</dbReference>
<keyword evidence="1" id="KW-0175">Coiled coil</keyword>
<dbReference type="OMA" id="SIMAYEY"/>
<feature type="region of interest" description="Disordered" evidence="2">
    <location>
        <begin position="1"/>
        <end position="47"/>
    </location>
</feature>